<evidence type="ECO:0000313" key="3">
    <source>
        <dbReference type="Proteomes" id="UP000660611"/>
    </source>
</evidence>
<organism evidence="2 3">
    <name type="scientific">Dactylosporangium siamense</name>
    <dbReference type="NCBI Taxonomy" id="685454"/>
    <lineage>
        <taxon>Bacteria</taxon>
        <taxon>Bacillati</taxon>
        <taxon>Actinomycetota</taxon>
        <taxon>Actinomycetes</taxon>
        <taxon>Micromonosporales</taxon>
        <taxon>Micromonosporaceae</taxon>
        <taxon>Dactylosporangium</taxon>
    </lineage>
</organism>
<evidence type="ECO:0000259" key="1">
    <source>
        <dbReference type="Pfam" id="PF04480"/>
    </source>
</evidence>
<evidence type="ECO:0000313" key="2">
    <source>
        <dbReference type="EMBL" id="GIG42719.1"/>
    </source>
</evidence>
<name>A0A919PF04_9ACTN</name>
<proteinExistence type="predicted"/>
<dbReference type="SUPFAM" id="SSF52980">
    <property type="entry name" value="Restriction endonuclease-like"/>
    <property type="match status" value="1"/>
</dbReference>
<protein>
    <recommendedName>
        <fullName evidence="1">DUF559 domain-containing protein</fullName>
    </recommendedName>
</protein>
<dbReference type="Proteomes" id="UP000660611">
    <property type="component" value="Unassembled WGS sequence"/>
</dbReference>
<dbReference type="InterPro" id="IPR007569">
    <property type="entry name" value="DUF559"/>
</dbReference>
<gene>
    <name evidence="2" type="ORF">Dsi01nite_007600</name>
</gene>
<reference evidence="2" key="1">
    <citation type="submission" date="2021-01" db="EMBL/GenBank/DDBJ databases">
        <title>Whole genome shotgun sequence of Dactylosporangium siamense NBRC 106093.</title>
        <authorList>
            <person name="Komaki H."/>
            <person name="Tamura T."/>
        </authorList>
    </citation>
    <scope>NUCLEOTIDE SEQUENCE</scope>
    <source>
        <strain evidence="2">NBRC 106093</strain>
    </source>
</reference>
<dbReference type="EMBL" id="BONQ01000016">
    <property type="protein sequence ID" value="GIG42719.1"/>
    <property type="molecule type" value="Genomic_DNA"/>
</dbReference>
<sequence>MARWWEVPPPSRASYLAGVDPELLAVDLDPLPDGAPAVVQFHPTAGTVGDPVDVLLGELDRAALALFPAWLPGAEHLEGPQGYGVPAVRALAAEAASRSRTFGPFLADLAERALRGRASGRLRFPAEVRAAGLARVVADAYGRDGTALLVHVPTGLGPASQASLTHAAEWLAHCGRLTVWLAGAPLDTVDRIRPVPLILPPHLTGLAAQAQHLDPPTGTEPVPVFTFPPLSGQPRHDSAAESTLERALAPHEWARDRRWNHTYDGPLLGLTYRLDLCWPADGVVVEVDGPEHRQPLRFADDRQRDVHLQLHGHDVLRFTNDQVLADPGAVVEKLRQLLHQRRSVKERIAHAEH</sequence>
<dbReference type="InterPro" id="IPR011335">
    <property type="entry name" value="Restrct_endonuc-II-like"/>
</dbReference>
<dbReference type="Gene3D" id="3.40.960.10">
    <property type="entry name" value="VSR Endonuclease"/>
    <property type="match status" value="1"/>
</dbReference>
<feature type="domain" description="DUF559" evidence="1">
    <location>
        <begin position="271"/>
        <end position="338"/>
    </location>
</feature>
<comment type="caution">
    <text evidence="2">The sequence shown here is derived from an EMBL/GenBank/DDBJ whole genome shotgun (WGS) entry which is preliminary data.</text>
</comment>
<dbReference type="Pfam" id="PF04480">
    <property type="entry name" value="DUF559"/>
    <property type="match status" value="1"/>
</dbReference>
<keyword evidence="3" id="KW-1185">Reference proteome</keyword>
<dbReference type="AlphaFoldDB" id="A0A919PF04"/>
<accession>A0A919PF04</accession>